<dbReference type="SUPFAM" id="SSF56112">
    <property type="entry name" value="Protein kinase-like (PK-like)"/>
    <property type="match status" value="1"/>
</dbReference>
<dbReference type="InterPro" id="IPR051175">
    <property type="entry name" value="CLK_kinases"/>
</dbReference>
<evidence type="ECO:0000256" key="2">
    <source>
        <dbReference type="ARBA" id="ARBA00022679"/>
    </source>
</evidence>
<dbReference type="Gene3D" id="3.30.200.20">
    <property type="entry name" value="Phosphorylase Kinase, domain 1"/>
    <property type="match status" value="1"/>
</dbReference>
<evidence type="ECO:0000313" key="7">
    <source>
        <dbReference type="EMBL" id="EGC30993.1"/>
    </source>
</evidence>
<dbReference type="PROSITE" id="PS50011">
    <property type="entry name" value="PROTEIN_KINASE_DOM"/>
    <property type="match status" value="1"/>
</dbReference>
<dbReference type="PROSITE" id="PS00108">
    <property type="entry name" value="PROTEIN_KINASE_ST"/>
    <property type="match status" value="1"/>
</dbReference>
<dbReference type="GO" id="GO:0043484">
    <property type="term" value="P:regulation of RNA splicing"/>
    <property type="evidence" value="ECO:0000318"/>
    <property type="project" value="GO_Central"/>
</dbReference>
<feature type="domain" description="Protein kinase" evidence="6">
    <location>
        <begin position="1"/>
        <end position="264"/>
    </location>
</feature>
<sequence length="282" mass="33147">CIKLLDWFKYRDHMCLVFRKYGLSLYDFLKKNKYRPLPLSQIQKIGRQLLTAIYSMHKLSLVHTDLKPENILLEKTNYGIHQEKKVPIQLQMESLQFDLNQYYHLNQTDIVVIDFGGATFENKHHTTIVCSRPYRPPEIILGMGWSYPCDIWGVGCILVELYLGFTLFDTHNNRQHLAMMEKVMGPFPHSMSNISKKYFESDGKLSKPQSEDELKSLERVENLKRLKDYFHPCHKSFFDLSCKLLEYQPTKRISAKDALSHPFFDFSIQNDLFEPIIGIPEC</sequence>
<evidence type="ECO:0000256" key="1">
    <source>
        <dbReference type="ARBA" id="ARBA00022527"/>
    </source>
</evidence>
<keyword evidence="2" id="KW-0808">Transferase</keyword>
<dbReference type="OMA" id="LFPSHDC"/>
<keyword evidence="3" id="KW-0547">Nucleotide-binding</keyword>
<keyword evidence="8" id="KW-1185">Reference proteome</keyword>
<organism evidence="7 8">
    <name type="scientific">Dictyostelium purpureum</name>
    <name type="common">Slime mold</name>
    <dbReference type="NCBI Taxonomy" id="5786"/>
    <lineage>
        <taxon>Eukaryota</taxon>
        <taxon>Amoebozoa</taxon>
        <taxon>Evosea</taxon>
        <taxon>Eumycetozoa</taxon>
        <taxon>Dictyostelia</taxon>
        <taxon>Dictyosteliales</taxon>
        <taxon>Dictyosteliaceae</taxon>
        <taxon>Dictyostelium</taxon>
    </lineage>
</organism>
<protein>
    <recommendedName>
        <fullName evidence="6">Protein kinase domain-containing protein</fullName>
    </recommendedName>
</protein>
<dbReference type="InterPro" id="IPR008271">
    <property type="entry name" value="Ser/Thr_kinase_AS"/>
</dbReference>
<dbReference type="PANTHER" id="PTHR45646:SF11">
    <property type="entry name" value="SERINE_THREONINE-PROTEIN KINASE DOA"/>
    <property type="match status" value="1"/>
</dbReference>
<dbReference type="EMBL" id="GL871285">
    <property type="protein sequence ID" value="EGC30993.1"/>
    <property type="molecule type" value="Genomic_DNA"/>
</dbReference>
<dbReference type="SMART" id="SM00220">
    <property type="entry name" value="S_TKc"/>
    <property type="match status" value="1"/>
</dbReference>
<keyword evidence="5" id="KW-0067">ATP-binding</keyword>
<dbReference type="eggNOG" id="KOG0671">
    <property type="taxonomic scope" value="Eukaryota"/>
</dbReference>
<dbReference type="GO" id="GO:0005524">
    <property type="term" value="F:ATP binding"/>
    <property type="evidence" value="ECO:0007669"/>
    <property type="project" value="UniProtKB-KW"/>
</dbReference>
<evidence type="ECO:0000256" key="3">
    <source>
        <dbReference type="ARBA" id="ARBA00022741"/>
    </source>
</evidence>
<dbReference type="RefSeq" id="XP_003292494.1">
    <property type="nucleotide sequence ID" value="XM_003292446.1"/>
</dbReference>
<dbReference type="Pfam" id="PF00069">
    <property type="entry name" value="Pkinase"/>
    <property type="match status" value="1"/>
</dbReference>
<dbReference type="OrthoDB" id="5979581at2759"/>
<dbReference type="VEuPathDB" id="AmoebaDB:DICPUDRAFT_40649"/>
<dbReference type="AlphaFoldDB" id="F0ZYK0"/>
<dbReference type="InParanoid" id="F0ZYK0"/>
<dbReference type="Gene3D" id="1.10.510.10">
    <property type="entry name" value="Transferase(Phosphotransferase) domain 1"/>
    <property type="match status" value="1"/>
</dbReference>
<evidence type="ECO:0000259" key="6">
    <source>
        <dbReference type="PROSITE" id="PS50011"/>
    </source>
</evidence>
<dbReference type="GO" id="GO:0005634">
    <property type="term" value="C:nucleus"/>
    <property type="evidence" value="ECO:0000318"/>
    <property type="project" value="GO_Central"/>
</dbReference>
<dbReference type="GeneID" id="10508287"/>
<gene>
    <name evidence="7" type="ORF">DICPUDRAFT_40649</name>
</gene>
<dbReference type="InterPro" id="IPR011009">
    <property type="entry name" value="Kinase-like_dom_sf"/>
</dbReference>
<accession>F0ZYK0</accession>
<dbReference type="Proteomes" id="UP000001064">
    <property type="component" value="Unassembled WGS sequence"/>
</dbReference>
<dbReference type="PANTHER" id="PTHR45646">
    <property type="entry name" value="SERINE/THREONINE-PROTEIN KINASE DOA-RELATED"/>
    <property type="match status" value="1"/>
</dbReference>
<evidence type="ECO:0000256" key="4">
    <source>
        <dbReference type="ARBA" id="ARBA00022777"/>
    </source>
</evidence>
<feature type="non-terminal residue" evidence="7">
    <location>
        <position position="282"/>
    </location>
</feature>
<name>F0ZYK0_DICPU</name>
<dbReference type="GO" id="GO:0004674">
    <property type="term" value="F:protein serine/threonine kinase activity"/>
    <property type="evidence" value="ECO:0000318"/>
    <property type="project" value="GO_Central"/>
</dbReference>
<proteinExistence type="predicted"/>
<evidence type="ECO:0000256" key="5">
    <source>
        <dbReference type="ARBA" id="ARBA00022840"/>
    </source>
</evidence>
<dbReference type="KEGG" id="dpp:DICPUDRAFT_40649"/>
<dbReference type="InterPro" id="IPR000719">
    <property type="entry name" value="Prot_kinase_dom"/>
</dbReference>
<keyword evidence="1" id="KW-0723">Serine/threonine-protein kinase</keyword>
<evidence type="ECO:0000313" key="8">
    <source>
        <dbReference type="Proteomes" id="UP000001064"/>
    </source>
</evidence>
<keyword evidence="4" id="KW-0418">Kinase</keyword>
<reference evidence="8" key="1">
    <citation type="journal article" date="2011" name="Genome Biol.">
        <title>Comparative genomics of the social amoebae Dictyostelium discoideum and Dictyostelium purpureum.</title>
        <authorList>
            <consortium name="US DOE Joint Genome Institute (JGI-PGF)"/>
            <person name="Sucgang R."/>
            <person name="Kuo A."/>
            <person name="Tian X."/>
            <person name="Salerno W."/>
            <person name="Parikh A."/>
            <person name="Feasley C.L."/>
            <person name="Dalin E."/>
            <person name="Tu H."/>
            <person name="Huang E."/>
            <person name="Barry K."/>
            <person name="Lindquist E."/>
            <person name="Shapiro H."/>
            <person name="Bruce D."/>
            <person name="Schmutz J."/>
            <person name="Salamov A."/>
            <person name="Fey P."/>
            <person name="Gaudet P."/>
            <person name="Anjard C."/>
            <person name="Babu M.M."/>
            <person name="Basu S."/>
            <person name="Bushmanova Y."/>
            <person name="van der Wel H."/>
            <person name="Katoh-Kurasawa M."/>
            <person name="Dinh C."/>
            <person name="Coutinho P.M."/>
            <person name="Saito T."/>
            <person name="Elias M."/>
            <person name="Schaap P."/>
            <person name="Kay R.R."/>
            <person name="Henrissat B."/>
            <person name="Eichinger L."/>
            <person name="Rivero F."/>
            <person name="Putnam N.H."/>
            <person name="West C.M."/>
            <person name="Loomis W.F."/>
            <person name="Chisholm R.L."/>
            <person name="Shaulsky G."/>
            <person name="Strassmann J.E."/>
            <person name="Queller D.C."/>
            <person name="Kuspa A."/>
            <person name="Grigoriev I.V."/>
        </authorList>
    </citation>
    <scope>NUCLEOTIDE SEQUENCE [LARGE SCALE GENOMIC DNA]</scope>
    <source>
        <strain evidence="8">QSDP1</strain>
    </source>
</reference>
<dbReference type="STRING" id="5786.F0ZYK0"/>